<proteinExistence type="predicted"/>
<dbReference type="InterPro" id="IPR024747">
    <property type="entry name" value="Pyridox_Oxase-rel"/>
</dbReference>
<dbReference type="EMBL" id="JACHYB010000001">
    <property type="protein sequence ID" value="MBB3186814.1"/>
    <property type="molecule type" value="Genomic_DNA"/>
</dbReference>
<dbReference type="InterPro" id="IPR012349">
    <property type="entry name" value="Split_barrel_FMN-bd"/>
</dbReference>
<keyword evidence="2" id="KW-1185">Reference proteome</keyword>
<dbReference type="PANTHER" id="PTHR34071:SF2">
    <property type="entry name" value="FLAVIN-NUCLEOTIDE-BINDING PROTEIN"/>
    <property type="match status" value="1"/>
</dbReference>
<dbReference type="PANTHER" id="PTHR34071">
    <property type="entry name" value="5-NITROIMIDAZOLE ANTIBIOTICS RESISTANCE PROTEIN, NIMA-FAMILY-RELATED PROTEIN-RELATED"/>
    <property type="match status" value="1"/>
</dbReference>
<dbReference type="Gene3D" id="2.30.110.10">
    <property type="entry name" value="Electron Transport, Fmn-binding Protein, Chain A"/>
    <property type="match status" value="1"/>
</dbReference>
<protein>
    <recommendedName>
        <fullName evidence="3">Pyridoxamine 5'-phosphate oxidase family protein</fullName>
    </recommendedName>
</protein>
<name>A0A7W5H1N9_9PORP</name>
<evidence type="ECO:0000313" key="2">
    <source>
        <dbReference type="Proteomes" id="UP000544222"/>
    </source>
</evidence>
<evidence type="ECO:0000313" key="1">
    <source>
        <dbReference type="EMBL" id="MBB3186814.1"/>
    </source>
</evidence>
<gene>
    <name evidence="1" type="ORF">FHX64_000977</name>
</gene>
<dbReference type="SUPFAM" id="SSF50475">
    <property type="entry name" value="FMN-binding split barrel"/>
    <property type="match status" value="1"/>
</dbReference>
<dbReference type="Proteomes" id="UP000544222">
    <property type="component" value="Unassembled WGS sequence"/>
</dbReference>
<sequence length="155" mass="17953">MRRKEKEITNQQVIEEILSKGEVCRIAMMDGNRPYLVPLNYGYDGHAFYIHSAQSGKKIELLKQNPEVCFEIEYGAMIVRHEESCKWSEKYRSVIGYATVEMITSFEEKKRGLDIIMAHNGRAGNNVYKEKQVEAIVILKLHIRQITGKQSGDWE</sequence>
<dbReference type="Pfam" id="PF12900">
    <property type="entry name" value="Pyridox_ox_2"/>
    <property type="match status" value="1"/>
</dbReference>
<comment type="caution">
    <text evidence="1">The sequence shown here is derived from an EMBL/GenBank/DDBJ whole genome shotgun (WGS) entry which is preliminary data.</text>
</comment>
<dbReference type="AlphaFoldDB" id="A0A7W5H1N9"/>
<reference evidence="1 2" key="1">
    <citation type="submission" date="2020-08" db="EMBL/GenBank/DDBJ databases">
        <title>Genomic Encyclopedia of Type Strains, Phase IV (KMG-IV): sequencing the most valuable type-strain genomes for metagenomic binning, comparative biology and taxonomic classification.</title>
        <authorList>
            <person name="Goeker M."/>
        </authorList>
    </citation>
    <scope>NUCLEOTIDE SEQUENCE [LARGE SCALE GENOMIC DNA]</scope>
    <source>
        <strain evidence="1 2">DSM 27471</strain>
    </source>
</reference>
<accession>A0A7W5H1N9</accession>
<organism evidence="1 2">
    <name type="scientific">Microbacter margulisiae</name>
    <dbReference type="NCBI Taxonomy" id="1350067"/>
    <lineage>
        <taxon>Bacteria</taxon>
        <taxon>Pseudomonadati</taxon>
        <taxon>Bacteroidota</taxon>
        <taxon>Bacteroidia</taxon>
        <taxon>Bacteroidales</taxon>
        <taxon>Porphyromonadaceae</taxon>
        <taxon>Microbacter</taxon>
    </lineage>
</organism>
<dbReference type="RefSeq" id="WP_183412652.1">
    <property type="nucleotide sequence ID" value="NZ_JACHYB010000001.1"/>
</dbReference>
<evidence type="ECO:0008006" key="3">
    <source>
        <dbReference type="Google" id="ProtNLM"/>
    </source>
</evidence>